<sequence length="216" mass="24142">MSLLKPSELEAQMRWRYACKKFDSERFIPPEMWSALENSLILAPSSFGLQPWKFVVVRTRELKEQLMGASWGQTQVRDCSHLVVFAARHPMSEADVHRFLDRIVHVRGVTRESLAGFQKVMLAFLAKPPEGLSLTEWAARQAYIALGTFMTAAAALGVDTCPLEGIAPAKYDDILGLPALGYHTIVACAAGYRAAYDRYATVPKVRFATEDVVLHR</sequence>
<dbReference type="PANTHER" id="PTHR43673">
    <property type="entry name" value="NAD(P)H NITROREDUCTASE YDGI-RELATED"/>
    <property type="match status" value="1"/>
</dbReference>
<dbReference type="GO" id="GO:0016491">
    <property type="term" value="F:oxidoreductase activity"/>
    <property type="evidence" value="ECO:0007669"/>
    <property type="project" value="UniProtKB-KW"/>
</dbReference>
<gene>
    <name evidence="8" type="primary">yfkO</name>
    <name evidence="8" type="ORF">Pan44_44800</name>
</gene>
<organism evidence="8 9">
    <name type="scientific">Caulifigura coniformis</name>
    <dbReference type="NCBI Taxonomy" id="2527983"/>
    <lineage>
        <taxon>Bacteria</taxon>
        <taxon>Pseudomonadati</taxon>
        <taxon>Planctomycetota</taxon>
        <taxon>Planctomycetia</taxon>
        <taxon>Planctomycetales</taxon>
        <taxon>Planctomycetaceae</taxon>
        <taxon>Caulifigura</taxon>
    </lineage>
</organism>
<evidence type="ECO:0000256" key="4">
    <source>
        <dbReference type="ARBA" id="ARBA00022643"/>
    </source>
</evidence>
<comment type="similarity">
    <text evidence="2">Belongs to the nitroreductase family.</text>
</comment>
<dbReference type="FunCoup" id="A0A517SJX9">
    <property type="interactions" value="92"/>
</dbReference>
<dbReference type="Pfam" id="PF00881">
    <property type="entry name" value="Nitroreductase"/>
    <property type="match status" value="1"/>
</dbReference>
<evidence type="ECO:0000259" key="7">
    <source>
        <dbReference type="Pfam" id="PF00881"/>
    </source>
</evidence>
<dbReference type="OrthoDB" id="9812105at2"/>
<evidence type="ECO:0000256" key="1">
    <source>
        <dbReference type="ARBA" id="ARBA00001917"/>
    </source>
</evidence>
<keyword evidence="5" id="KW-0521">NADP</keyword>
<evidence type="ECO:0000256" key="3">
    <source>
        <dbReference type="ARBA" id="ARBA00022630"/>
    </source>
</evidence>
<dbReference type="PANTHER" id="PTHR43673:SF2">
    <property type="entry name" value="NITROREDUCTASE"/>
    <property type="match status" value="1"/>
</dbReference>
<feature type="domain" description="Nitroreductase" evidence="7">
    <location>
        <begin position="14"/>
        <end position="192"/>
    </location>
</feature>
<evidence type="ECO:0000256" key="2">
    <source>
        <dbReference type="ARBA" id="ARBA00007118"/>
    </source>
</evidence>
<comment type="cofactor">
    <cofactor evidence="1">
        <name>FMN</name>
        <dbReference type="ChEBI" id="CHEBI:58210"/>
    </cofactor>
</comment>
<dbReference type="AlphaFoldDB" id="A0A517SJX9"/>
<keyword evidence="9" id="KW-1185">Reference proteome</keyword>
<dbReference type="CDD" id="cd02149">
    <property type="entry name" value="NfsB-like"/>
    <property type="match status" value="1"/>
</dbReference>
<dbReference type="Proteomes" id="UP000315700">
    <property type="component" value="Chromosome"/>
</dbReference>
<protein>
    <submittedName>
        <fullName evidence="8">NAD(P)H nitroreductase YfkO</fullName>
        <ecNumber evidence="8">1.-.-.-</ecNumber>
    </submittedName>
</protein>
<reference evidence="8 9" key="1">
    <citation type="submission" date="2019-02" db="EMBL/GenBank/DDBJ databases">
        <title>Deep-cultivation of Planctomycetes and their phenomic and genomic characterization uncovers novel biology.</title>
        <authorList>
            <person name="Wiegand S."/>
            <person name="Jogler M."/>
            <person name="Boedeker C."/>
            <person name="Pinto D."/>
            <person name="Vollmers J."/>
            <person name="Rivas-Marin E."/>
            <person name="Kohn T."/>
            <person name="Peeters S.H."/>
            <person name="Heuer A."/>
            <person name="Rast P."/>
            <person name="Oberbeckmann S."/>
            <person name="Bunk B."/>
            <person name="Jeske O."/>
            <person name="Meyerdierks A."/>
            <person name="Storesund J.E."/>
            <person name="Kallscheuer N."/>
            <person name="Luecker S."/>
            <person name="Lage O.M."/>
            <person name="Pohl T."/>
            <person name="Merkel B.J."/>
            <person name="Hornburger P."/>
            <person name="Mueller R.-W."/>
            <person name="Bruemmer F."/>
            <person name="Labrenz M."/>
            <person name="Spormann A.M."/>
            <person name="Op den Camp H."/>
            <person name="Overmann J."/>
            <person name="Amann R."/>
            <person name="Jetten M.S.M."/>
            <person name="Mascher T."/>
            <person name="Medema M.H."/>
            <person name="Devos D.P."/>
            <person name="Kaster A.-K."/>
            <person name="Ovreas L."/>
            <person name="Rohde M."/>
            <person name="Galperin M.Y."/>
            <person name="Jogler C."/>
        </authorList>
    </citation>
    <scope>NUCLEOTIDE SEQUENCE [LARGE SCALE GENOMIC DNA]</scope>
    <source>
        <strain evidence="8 9">Pan44</strain>
    </source>
</reference>
<dbReference type="KEGG" id="ccos:Pan44_44800"/>
<keyword evidence="3" id="KW-0285">Flavoprotein</keyword>
<dbReference type="EMBL" id="CP036271">
    <property type="protein sequence ID" value="QDT56426.1"/>
    <property type="molecule type" value="Genomic_DNA"/>
</dbReference>
<keyword evidence="4" id="KW-0288">FMN</keyword>
<dbReference type="RefSeq" id="WP_145033905.1">
    <property type="nucleotide sequence ID" value="NZ_CP036271.1"/>
</dbReference>
<dbReference type="InterPro" id="IPR029479">
    <property type="entry name" value="Nitroreductase"/>
</dbReference>
<name>A0A517SJX9_9PLAN</name>
<accession>A0A517SJX9</accession>
<evidence type="ECO:0000256" key="5">
    <source>
        <dbReference type="ARBA" id="ARBA00022857"/>
    </source>
</evidence>
<dbReference type="InParanoid" id="A0A517SJX9"/>
<proteinExistence type="inferred from homology"/>
<dbReference type="EC" id="1.-.-.-" evidence="8"/>
<dbReference type="Gene3D" id="3.40.109.10">
    <property type="entry name" value="NADH Oxidase"/>
    <property type="match status" value="1"/>
</dbReference>
<evidence type="ECO:0000313" key="8">
    <source>
        <dbReference type="EMBL" id="QDT56426.1"/>
    </source>
</evidence>
<keyword evidence="6 8" id="KW-0560">Oxidoreductase</keyword>
<evidence type="ECO:0000313" key="9">
    <source>
        <dbReference type="Proteomes" id="UP000315700"/>
    </source>
</evidence>
<dbReference type="InterPro" id="IPR000415">
    <property type="entry name" value="Nitroreductase-like"/>
</dbReference>
<dbReference type="SUPFAM" id="SSF55469">
    <property type="entry name" value="FMN-dependent nitroreductase-like"/>
    <property type="match status" value="1"/>
</dbReference>
<evidence type="ECO:0000256" key="6">
    <source>
        <dbReference type="ARBA" id="ARBA00023002"/>
    </source>
</evidence>
<dbReference type="InterPro" id="IPR033878">
    <property type="entry name" value="NfsB-like"/>
</dbReference>